<feature type="signal peptide" evidence="1">
    <location>
        <begin position="1"/>
        <end position="21"/>
    </location>
</feature>
<feature type="chain" id="PRO_5047101441" description="Phospholipase A2" evidence="1">
    <location>
        <begin position="22"/>
        <end position="193"/>
    </location>
</feature>
<evidence type="ECO:0008006" key="4">
    <source>
        <dbReference type="Google" id="ProtNLM"/>
    </source>
</evidence>
<dbReference type="Proteomes" id="UP001255416">
    <property type="component" value="Unassembled WGS sequence"/>
</dbReference>
<comment type="caution">
    <text evidence="2">The sequence shown here is derived from an EMBL/GenBank/DDBJ whole genome shotgun (WGS) entry which is preliminary data.</text>
</comment>
<name>A0ABU3VHJ6_9RHOB</name>
<proteinExistence type="predicted"/>
<evidence type="ECO:0000256" key="1">
    <source>
        <dbReference type="SAM" id="SignalP"/>
    </source>
</evidence>
<sequence length="193" mass="20553">MHLRKALALALILPGSVVAQSDDGESDGIGRALELPAHRALIARIGKDGTTLAPFETDGCSGGLSGVWRLVSSQLPDFAAVHKEAPPWEACCVIHDRAYHAIAGARTARASYDARLQADAALRSCVVDTGESRKAQVADHYEVAVETVEQAYSVIAESMYLAVRFGGGPCSGLPWRWGYGWPDCSILELGGFD</sequence>
<evidence type="ECO:0000313" key="3">
    <source>
        <dbReference type="Proteomes" id="UP001255416"/>
    </source>
</evidence>
<dbReference type="RefSeq" id="WP_316779415.1">
    <property type="nucleotide sequence ID" value="NZ_JASMWN010000016.1"/>
</dbReference>
<gene>
    <name evidence="2" type="ORF">QO231_17660</name>
</gene>
<keyword evidence="1" id="KW-0732">Signal</keyword>
<accession>A0ABU3VHJ6</accession>
<organism evidence="2 3">
    <name type="scientific">Sedimentitalea todarodis</name>
    <dbReference type="NCBI Taxonomy" id="1631240"/>
    <lineage>
        <taxon>Bacteria</taxon>
        <taxon>Pseudomonadati</taxon>
        <taxon>Pseudomonadota</taxon>
        <taxon>Alphaproteobacteria</taxon>
        <taxon>Rhodobacterales</taxon>
        <taxon>Paracoccaceae</taxon>
        <taxon>Sedimentitalea</taxon>
    </lineage>
</organism>
<evidence type="ECO:0000313" key="2">
    <source>
        <dbReference type="EMBL" id="MDU9005662.1"/>
    </source>
</evidence>
<protein>
    <recommendedName>
        <fullName evidence="4">Phospholipase A2</fullName>
    </recommendedName>
</protein>
<dbReference type="EMBL" id="JASMWN010000016">
    <property type="protein sequence ID" value="MDU9005662.1"/>
    <property type="molecule type" value="Genomic_DNA"/>
</dbReference>
<keyword evidence="3" id="KW-1185">Reference proteome</keyword>
<reference evidence="3" key="1">
    <citation type="submission" date="2023-05" db="EMBL/GenBank/DDBJ databases">
        <title>Sedimentitalea sp. nov. JM2-8.</title>
        <authorList>
            <person name="Huang J."/>
        </authorList>
    </citation>
    <scope>NUCLEOTIDE SEQUENCE [LARGE SCALE GENOMIC DNA]</scope>
    <source>
        <strain evidence="3">KHS03</strain>
    </source>
</reference>